<dbReference type="AlphaFoldDB" id="X0WNQ8"/>
<proteinExistence type="predicted"/>
<reference evidence="2" key="1">
    <citation type="journal article" date="2014" name="Front. Microbiol.">
        <title>High frequency of phylogenetically diverse reductive dehalogenase-homologous genes in deep subseafloor sedimentary metagenomes.</title>
        <authorList>
            <person name="Kawai M."/>
            <person name="Futagami T."/>
            <person name="Toyoda A."/>
            <person name="Takaki Y."/>
            <person name="Nishi S."/>
            <person name="Hori S."/>
            <person name="Arai W."/>
            <person name="Tsubouchi T."/>
            <person name="Morono Y."/>
            <person name="Uchiyama I."/>
            <person name="Ito T."/>
            <person name="Fujiyama A."/>
            <person name="Inagaki F."/>
            <person name="Takami H."/>
        </authorList>
    </citation>
    <scope>NUCLEOTIDE SEQUENCE</scope>
    <source>
        <strain evidence="2">Expedition CK06-06</strain>
    </source>
</reference>
<feature type="non-terminal residue" evidence="2">
    <location>
        <position position="1"/>
    </location>
</feature>
<evidence type="ECO:0000256" key="1">
    <source>
        <dbReference type="SAM" id="MobiDB-lite"/>
    </source>
</evidence>
<gene>
    <name evidence="2" type="ORF">S01H1_66648</name>
</gene>
<dbReference type="EMBL" id="BARS01044079">
    <property type="protein sequence ID" value="GAG32280.1"/>
    <property type="molecule type" value="Genomic_DNA"/>
</dbReference>
<evidence type="ECO:0000313" key="2">
    <source>
        <dbReference type="EMBL" id="GAG32280.1"/>
    </source>
</evidence>
<comment type="caution">
    <text evidence="2">The sequence shown here is derived from an EMBL/GenBank/DDBJ whole genome shotgun (WGS) entry which is preliminary data.</text>
</comment>
<protein>
    <submittedName>
        <fullName evidence="2">Uncharacterized protein</fullName>
    </submittedName>
</protein>
<sequence>EYAWPNERTKQKRESQAMPRKNPVGNRCDFRI</sequence>
<name>X0WNQ8_9ZZZZ</name>
<feature type="region of interest" description="Disordered" evidence="1">
    <location>
        <begin position="1"/>
        <end position="32"/>
    </location>
</feature>
<accession>X0WNQ8</accession>
<organism evidence="2">
    <name type="scientific">marine sediment metagenome</name>
    <dbReference type="NCBI Taxonomy" id="412755"/>
    <lineage>
        <taxon>unclassified sequences</taxon>
        <taxon>metagenomes</taxon>
        <taxon>ecological metagenomes</taxon>
    </lineage>
</organism>